<dbReference type="InterPro" id="IPR006059">
    <property type="entry name" value="SBP"/>
</dbReference>
<evidence type="ECO:0000256" key="2">
    <source>
        <dbReference type="ARBA" id="ARBA00022448"/>
    </source>
</evidence>
<dbReference type="CDD" id="cd13586">
    <property type="entry name" value="PBP2_Maltose_binding_like"/>
    <property type="match status" value="1"/>
</dbReference>
<dbReference type="Pfam" id="PF13416">
    <property type="entry name" value="SBP_bac_8"/>
    <property type="match status" value="1"/>
</dbReference>
<sequence>MKKLKKIIPLVVAATSLLTVGCIKDVPVASETSQVEEGKIVPEEGAELLLWTDKLEYGEAIVEGFNKLYPDVKITTEEVGFTDARKKMELDGPAGLGADVFMISHSRLNSAISSGMVAPITGDVEERLKEKLSDAAIRSASHEGVLYGAPVSTEAAAIFYNKDIVDTPVTSFEELFEFAKEYNDLSQNKFAFMMNVADSYSAYSFLSSYGFQLFGPEGADADNPGFDSEAFVKGLEFVSEIREILPVQSADLKGEFVNEQFKQGKVAYIYGGPWNIKDFEEAGLNFGVIKMPTIAGNTPTPFAGLKVAHVSAYTDYPNASMLLAEYMASEEGAKILYDTNYKATALKDISQVPELSEDPYLSVFTEAFADAFPVPNQERMDYYYSIAEKALTLVFDGQLSPQDAATKAVEEWNSLVASE</sequence>
<dbReference type="AlphaFoldDB" id="A0A6N3FY29"/>
<accession>A0A6N3FY29</accession>
<organism evidence="5">
    <name type="scientific">Mediterraneibacter gnavus</name>
    <name type="common">Ruminococcus gnavus</name>
    <dbReference type="NCBI Taxonomy" id="33038"/>
    <lineage>
        <taxon>Bacteria</taxon>
        <taxon>Bacillati</taxon>
        <taxon>Bacillota</taxon>
        <taxon>Clostridia</taxon>
        <taxon>Lachnospirales</taxon>
        <taxon>Lachnospiraceae</taxon>
        <taxon>Mediterraneibacter</taxon>
    </lineage>
</organism>
<dbReference type="SUPFAM" id="SSF53850">
    <property type="entry name" value="Periplasmic binding protein-like II"/>
    <property type="match status" value="1"/>
</dbReference>
<dbReference type="GO" id="GO:0042956">
    <property type="term" value="P:maltodextrin transmembrane transport"/>
    <property type="evidence" value="ECO:0007669"/>
    <property type="project" value="TreeGrafter"/>
</dbReference>
<dbReference type="PANTHER" id="PTHR30061">
    <property type="entry name" value="MALTOSE-BINDING PERIPLASMIC PROTEIN"/>
    <property type="match status" value="1"/>
</dbReference>
<dbReference type="RefSeq" id="WP_156734569.1">
    <property type="nucleotide sequence ID" value="NZ_CACRUU010000088.1"/>
</dbReference>
<dbReference type="Gene3D" id="3.40.190.10">
    <property type="entry name" value="Periplasmic binding protein-like II"/>
    <property type="match status" value="2"/>
</dbReference>
<dbReference type="PROSITE" id="PS51257">
    <property type="entry name" value="PROKAR_LIPOPROTEIN"/>
    <property type="match status" value="1"/>
</dbReference>
<dbReference type="GO" id="GO:1901982">
    <property type="term" value="F:maltose binding"/>
    <property type="evidence" value="ECO:0007669"/>
    <property type="project" value="TreeGrafter"/>
</dbReference>
<protein>
    <submittedName>
        <fullName evidence="5">Cyclodextrin-binding protein</fullName>
    </submittedName>
</protein>
<dbReference type="GO" id="GO:0015768">
    <property type="term" value="P:maltose transport"/>
    <property type="evidence" value="ECO:0007669"/>
    <property type="project" value="TreeGrafter"/>
</dbReference>
<evidence type="ECO:0000313" key="5">
    <source>
        <dbReference type="EMBL" id="VYU57262.1"/>
    </source>
</evidence>
<evidence type="ECO:0000256" key="1">
    <source>
        <dbReference type="ARBA" id="ARBA00008520"/>
    </source>
</evidence>
<keyword evidence="2" id="KW-0813">Transport</keyword>
<keyword evidence="3 4" id="KW-0732">Signal</keyword>
<reference evidence="5" key="1">
    <citation type="submission" date="2019-11" db="EMBL/GenBank/DDBJ databases">
        <authorList>
            <person name="Feng L."/>
        </authorList>
    </citation>
    <scope>NUCLEOTIDE SEQUENCE</scope>
    <source>
        <strain evidence="5">RgnavusLFYP36</strain>
    </source>
</reference>
<evidence type="ECO:0000256" key="4">
    <source>
        <dbReference type="SAM" id="SignalP"/>
    </source>
</evidence>
<dbReference type="GO" id="GO:0055052">
    <property type="term" value="C:ATP-binding cassette (ABC) transporter complex, substrate-binding subunit-containing"/>
    <property type="evidence" value="ECO:0007669"/>
    <property type="project" value="TreeGrafter"/>
</dbReference>
<feature type="signal peptide" evidence="4">
    <location>
        <begin position="1"/>
        <end position="21"/>
    </location>
</feature>
<comment type="similarity">
    <text evidence="1">Belongs to the bacterial solute-binding protein 1 family.</text>
</comment>
<name>A0A6N3FY29_MEDGN</name>
<dbReference type="PANTHER" id="PTHR30061:SF50">
    <property type="entry name" value="MALTOSE_MALTODEXTRIN-BINDING PERIPLASMIC PROTEIN"/>
    <property type="match status" value="1"/>
</dbReference>
<feature type="chain" id="PRO_5038669389" evidence="4">
    <location>
        <begin position="22"/>
        <end position="419"/>
    </location>
</feature>
<dbReference type="EMBL" id="CACRUU010000088">
    <property type="protein sequence ID" value="VYU57262.1"/>
    <property type="molecule type" value="Genomic_DNA"/>
</dbReference>
<proteinExistence type="inferred from homology"/>
<gene>
    <name evidence="5" type="primary">cycB</name>
    <name evidence="5" type="ORF">RGLFYP36_02090</name>
</gene>
<evidence type="ECO:0000256" key="3">
    <source>
        <dbReference type="ARBA" id="ARBA00022729"/>
    </source>
</evidence>